<evidence type="ECO:0000313" key="2">
    <source>
        <dbReference type="EMBL" id="CAG9135392.1"/>
    </source>
</evidence>
<protein>
    <submittedName>
        <fullName evidence="2">(diamondback moth) hypothetical protein</fullName>
    </submittedName>
</protein>
<proteinExistence type="predicted"/>
<keyword evidence="3" id="KW-1185">Reference proteome</keyword>
<accession>A0A8S4G8Z7</accession>
<dbReference type="EMBL" id="CAJHNJ030000102">
    <property type="protein sequence ID" value="CAG9135392.1"/>
    <property type="molecule type" value="Genomic_DNA"/>
</dbReference>
<dbReference type="Proteomes" id="UP000653454">
    <property type="component" value="Unassembled WGS sequence"/>
</dbReference>
<evidence type="ECO:0000256" key="1">
    <source>
        <dbReference type="SAM" id="SignalP"/>
    </source>
</evidence>
<comment type="caution">
    <text evidence="2">The sequence shown here is derived from an EMBL/GenBank/DDBJ whole genome shotgun (WGS) entry which is preliminary data.</text>
</comment>
<feature type="chain" id="PRO_5035894012" evidence="1">
    <location>
        <begin position="21"/>
        <end position="77"/>
    </location>
</feature>
<organism evidence="2 3">
    <name type="scientific">Plutella xylostella</name>
    <name type="common">Diamondback moth</name>
    <name type="synonym">Plutella maculipennis</name>
    <dbReference type="NCBI Taxonomy" id="51655"/>
    <lineage>
        <taxon>Eukaryota</taxon>
        <taxon>Metazoa</taxon>
        <taxon>Ecdysozoa</taxon>
        <taxon>Arthropoda</taxon>
        <taxon>Hexapoda</taxon>
        <taxon>Insecta</taxon>
        <taxon>Pterygota</taxon>
        <taxon>Neoptera</taxon>
        <taxon>Endopterygota</taxon>
        <taxon>Lepidoptera</taxon>
        <taxon>Glossata</taxon>
        <taxon>Ditrysia</taxon>
        <taxon>Yponomeutoidea</taxon>
        <taxon>Plutellidae</taxon>
        <taxon>Plutella</taxon>
    </lineage>
</organism>
<name>A0A8S4G8Z7_PLUXY</name>
<keyword evidence="1" id="KW-0732">Signal</keyword>
<sequence>MLMKLSIFFVLAVCACASLAAPQLQWDPSGQYRVLARAPLAYLPPLAYPPLAYPAVAYPAVALQRARAPFFYDYKQL</sequence>
<evidence type="ECO:0000313" key="3">
    <source>
        <dbReference type="Proteomes" id="UP000653454"/>
    </source>
</evidence>
<dbReference type="PROSITE" id="PS51257">
    <property type="entry name" value="PROKAR_LIPOPROTEIN"/>
    <property type="match status" value="1"/>
</dbReference>
<reference evidence="2" key="1">
    <citation type="submission" date="2020-11" db="EMBL/GenBank/DDBJ databases">
        <authorList>
            <person name="Whiteford S."/>
        </authorList>
    </citation>
    <scope>NUCLEOTIDE SEQUENCE</scope>
</reference>
<dbReference type="AlphaFoldDB" id="A0A8S4G8Z7"/>
<gene>
    <name evidence="2" type="ORF">PLXY2_LOCUS13650</name>
</gene>
<feature type="signal peptide" evidence="1">
    <location>
        <begin position="1"/>
        <end position="20"/>
    </location>
</feature>